<dbReference type="RefSeq" id="WP_151113633.1">
    <property type="nucleotide sequence ID" value="NZ_WKJQ01000001.1"/>
</dbReference>
<evidence type="ECO:0000313" key="2">
    <source>
        <dbReference type="Proteomes" id="UP000443423"/>
    </source>
</evidence>
<protein>
    <submittedName>
        <fullName evidence="1">Uncharacterized protein</fullName>
    </submittedName>
</protein>
<name>A0A6A8GAZ9_9EURY</name>
<dbReference type="Proteomes" id="UP000443423">
    <property type="component" value="Unassembled WGS sequence"/>
</dbReference>
<organism evidence="1 2">
    <name type="scientific">Haloferax marinum</name>
    <dbReference type="NCBI Taxonomy" id="2666143"/>
    <lineage>
        <taxon>Archaea</taxon>
        <taxon>Methanobacteriati</taxon>
        <taxon>Methanobacteriota</taxon>
        <taxon>Stenosarchaea group</taxon>
        <taxon>Halobacteria</taxon>
        <taxon>Halobacteriales</taxon>
        <taxon>Haloferacaceae</taxon>
        <taxon>Haloferax</taxon>
    </lineage>
</organism>
<dbReference type="InterPro" id="IPR006311">
    <property type="entry name" value="TAT_signal"/>
</dbReference>
<sequence>MAYTKPSRRDVLKLGAAALGTSVLGVPAAASSHQTHPNARFALDFSDSAHVAPNTAGSAGWVTDRYAPATFTTWEMNGEDTLRVKPDASGATSGFSAYQGKKYLDAGGAYWHAGDGSRFSYDFFIDGFVWSGEPVRTGFWPTLGDASGAISAYPIMEYRTGKASDGNPGFYAYVYESDENGDFAGAKWEYIGLPKKLKIDPSGRQWVTIEAQLHELDDGMGSALKWRINNKLVLDERNYNVFSPSTQFLEFILNTRNYGETGGIISNPPLYYDNMVLTEPR</sequence>
<keyword evidence="2" id="KW-1185">Reference proteome</keyword>
<dbReference type="PROSITE" id="PS51318">
    <property type="entry name" value="TAT"/>
    <property type="match status" value="1"/>
</dbReference>
<reference evidence="1 2" key="1">
    <citation type="submission" date="2019-11" db="EMBL/GenBank/DDBJ databases">
        <title>Whole genome sequence of Haloferax sp. MBLA0078.</title>
        <authorList>
            <person name="Seo M.-J."/>
            <person name="Cho E.-S."/>
        </authorList>
    </citation>
    <scope>NUCLEOTIDE SEQUENCE [LARGE SCALE GENOMIC DNA]</scope>
    <source>
        <strain evidence="1 2">MBLA0078</strain>
    </source>
</reference>
<comment type="caution">
    <text evidence="1">The sequence shown here is derived from an EMBL/GenBank/DDBJ whole genome shotgun (WGS) entry which is preliminary data.</text>
</comment>
<proteinExistence type="predicted"/>
<dbReference type="EMBL" id="WKJQ01000001">
    <property type="protein sequence ID" value="MRW97915.1"/>
    <property type="molecule type" value="Genomic_DNA"/>
</dbReference>
<gene>
    <name evidence="1" type="ORF">GJR99_15195</name>
</gene>
<accession>A0A6A8GAZ9</accession>
<evidence type="ECO:0000313" key="1">
    <source>
        <dbReference type="EMBL" id="MRW97915.1"/>
    </source>
</evidence>
<dbReference type="AlphaFoldDB" id="A0A6A8GAZ9"/>